<evidence type="ECO:0000313" key="2">
    <source>
        <dbReference type="Proteomes" id="UP000041770"/>
    </source>
</evidence>
<accession>A0A655ZM37</accession>
<reference evidence="1 2" key="1">
    <citation type="submission" date="2015-07" db="EMBL/GenBank/DDBJ databases">
        <authorList>
            <consortium name="Pathogen Informatics"/>
        </authorList>
    </citation>
    <scope>NUCLEOTIDE SEQUENCE [LARGE SCALE GENOMIC DNA]</scope>
    <source>
        <strain evidence="1 2">A316</strain>
    </source>
</reference>
<organism evidence="1 2">
    <name type="scientific">Vibrio cholerae</name>
    <dbReference type="NCBI Taxonomy" id="666"/>
    <lineage>
        <taxon>Bacteria</taxon>
        <taxon>Pseudomonadati</taxon>
        <taxon>Pseudomonadota</taxon>
        <taxon>Gammaproteobacteria</taxon>
        <taxon>Vibrionales</taxon>
        <taxon>Vibrionaceae</taxon>
        <taxon>Vibrio</taxon>
    </lineage>
</organism>
<sequence>MELRCQLFDVHGSLLRRGFHLDKQSTCTVCKMLFHQGLVVL</sequence>
<dbReference type="EMBL" id="CWQY01000013">
    <property type="protein sequence ID" value="CSC73918.1"/>
    <property type="molecule type" value="Genomic_DNA"/>
</dbReference>
<name>A0A655ZM37_VIBCL</name>
<dbReference type="AlphaFoldDB" id="A0A655ZM37"/>
<dbReference type="Proteomes" id="UP000041770">
    <property type="component" value="Unassembled WGS sequence"/>
</dbReference>
<protein>
    <submittedName>
        <fullName evidence="1">Uncharacterized protein</fullName>
    </submittedName>
</protein>
<gene>
    <name evidence="1" type="ORF">ERS013200_02145</name>
</gene>
<proteinExistence type="predicted"/>
<evidence type="ECO:0000313" key="1">
    <source>
        <dbReference type="EMBL" id="CSC73918.1"/>
    </source>
</evidence>